<accession>A0A2S9QQQ2</accession>
<keyword evidence="2" id="KW-1185">Reference proteome</keyword>
<dbReference type="OrthoDB" id="7565870at2"/>
<sequence length="154" mass="16944">MSTYAAKTDVTSDRSRGEIEKTLSRYGATHFAYMTEPGAARIAFQASGRQVRFTIPLPDPAAREFTHHSRGVRTASAREAAYEQATRQRWRALALVVKAKLEAIESGIATFEQEFYAHTVLPSGRTVFEETGEQVAQMIATGMPGRLMLEGGTC</sequence>
<dbReference type="Proteomes" id="UP000238650">
    <property type="component" value="Unassembled WGS sequence"/>
</dbReference>
<evidence type="ECO:0000313" key="2">
    <source>
        <dbReference type="Proteomes" id="UP000238650"/>
    </source>
</evidence>
<dbReference type="RefSeq" id="WP_105804216.1">
    <property type="nucleotide sequence ID" value="NZ_MWZD01000013.1"/>
</dbReference>
<reference evidence="1 2" key="1">
    <citation type="journal article" date="2017" name="New Microbes New Infect">
        <title>Genome sequence of 'Leucobacter massiliensis' sp. nov. isolated from human pharynx after travel to the 2014 Hajj.</title>
        <authorList>
            <person name="Leangapichart T."/>
            <person name="Gautret P."/>
            <person name="Nguyen T.T."/>
            <person name="Armstrong N."/>
            <person name="Rolain J.M."/>
        </authorList>
    </citation>
    <scope>NUCLEOTIDE SEQUENCE [LARGE SCALE GENOMIC DNA]</scope>
    <source>
        <strain evidence="1 2">122RC15</strain>
    </source>
</reference>
<dbReference type="AlphaFoldDB" id="A0A2S9QQQ2"/>
<comment type="caution">
    <text evidence="1">The sequence shown here is derived from an EMBL/GenBank/DDBJ whole genome shotgun (WGS) entry which is preliminary data.</text>
</comment>
<name>A0A2S9QQQ2_9MICO</name>
<gene>
    <name evidence="1" type="ORF">B4915_02160</name>
</gene>
<proteinExistence type="predicted"/>
<evidence type="ECO:0000313" key="1">
    <source>
        <dbReference type="EMBL" id="PRI11902.1"/>
    </source>
</evidence>
<dbReference type="EMBL" id="MWZD01000013">
    <property type="protein sequence ID" value="PRI11902.1"/>
    <property type="molecule type" value="Genomic_DNA"/>
</dbReference>
<protein>
    <submittedName>
        <fullName evidence="1">Uncharacterized protein</fullName>
    </submittedName>
</protein>
<organism evidence="1 2">
    <name type="scientific">Leucobacter massiliensis</name>
    <dbReference type="NCBI Taxonomy" id="1686285"/>
    <lineage>
        <taxon>Bacteria</taxon>
        <taxon>Bacillati</taxon>
        <taxon>Actinomycetota</taxon>
        <taxon>Actinomycetes</taxon>
        <taxon>Micrococcales</taxon>
        <taxon>Microbacteriaceae</taxon>
        <taxon>Leucobacter</taxon>
    </lineage>
</organism>